<dbReference type="Pfam" id="PF02896">
    <property type="entry name" value="PEP-utilizers_C"/>
    <property type="match status" value="1"/>
</dbReference>
<evidence type="ECO:0000256" key="5">
    <source>
        <dbReference type="ARBA" id="ARBA00007837"/>
    </source>
</evidence>
<dbReference type="InterPro" id="IPR015813">
    <property type="entry name" value="Pyrv/PenolPyrv_kinase-like_dom"/>
</dbReference>
<evidence type="ECO:0000256" key="1">
    <source>
        <dbReference type="ARBA" id="ARBA00000683"/>
    </source>
</evidence>
<dbReference type="NCBIfam" id="TIGR01417">
    <property type="entry name" value="PTS_I_fam"/>
    <property type="match status" value="1"/>
</dbReference>
<reference evidence="21 22" key="1">
    <citation type="submission" date="2024-03" db="EMBL/GenBank/DDBJ databases">
        <title>First Report of Pectobacterium brasiliscabiei causing potato scab in china.</title>
        <authorList>
            <person name="Handique U."/>
        </authorList>
    </citation>
    <scope>NUCLEOTIDE SEQUENCE [LARGE SCALE GENOMIC DNA]</scope>
    <source>
        <strain evidence="21 22">ZRIMU1503</strain>
    </source>
</reference>
<dbReference type="InterPro" id="IPR024692">
    <property type="entry name" value="PTS_EI"/>
</dbReference>
<evidence type="ECO:0000256" key="9">
    <source>
        <dbReference type="ARBA" id="ARBA00022490"/>
    </source>
</evidence>
<dbReference type="GO" id="GO:0008965">
    <property type="term" value="F:phosphoenolpyruvate-protein phosphotransferase activity"/>
    <property type="evidence" value="ECO:0007669"/>
    <property type="project" value="UniProtKB-EC"/>
</dbReference>
<dbReference type="EMBL" id="JBBAYM010000030">
    <property type="protein sequence ID" value="MEI5614615.1"/>
    <property type="molecule type" value="Genomic_DNA"/>
</dbReference>
<dbReference type="Gene3D" id="3.50.30.10">
    <property type="entry name" value="Phosphohistidine domain"/>
    <property type="match status" value="1"/>
</dbReference>
<dbReference type="PANTHER" id="PTHR46244:SF3">
    <property type="entry name" value="PHOSPHOENOLPYRUVATE-PROTEIN PHOSPHOTRANSFERASE"/>
    <property type="match status" value="1"/>
</dbReference>
<evidence type="ECO:0000256" key="14">
    <source>
        <dbReference type="ARBA" id="ARBA00022777"/>
    </source>
</evidence>
<dbReference type="Pfam" id="PF05524">
    <property type="entry name" value="PEP-utilisers_N"/>
    <property type="match status" value="1"/>
</dbReference>
<keyword evidence="15 17" id="KW-0460">Magnesium</keyword>
<accession>A0ABU8GN39</accession>
<comment type="function">
    <text evidence="3 17">General (non sugar-specific) component of the phosphoenolpyruvate-dependent sugar phosphotransferase system (sugar PTS). This major carbohydrate active-transport system catalyzes the phosphorylation of incoming sugar substrates concomitantly with their translocation across the cell membrane. Enzyme I transfers the phosphoryl group from phosphoenolpyruvate (PEP) to the phosphoryl carrier protein (HPr).</text>
</comment>
<dbReference type="PRINTS" id="PR01736">
    <property type="entry name" value="PHPHTRNFRASE"/>
</dbReference>
<dbReference type="InterPro" id="IPR000121">
    <property type="entry name" value="PEP_util_C"/>
</dbReference>
<evidence type="ECO:0000256" key="16">
    <source>
        <dbReference type="ARBA" id="ARBA00033235"/>
    </source>
</evidence>
<dbReference type="Gene3D" id="3.20.20.60">
    <property type="entry name" value="Phosphoenolpyruvate-binding domains"/>
    <property type="match status" value="1"/>
</dbReference>
<evidence type="ECO:0000259" key="19">
    <source>
        <dbReference type="Pfam" id="PF02896"/>
    </source>
</evidence>
<comment type="cofactor">
    <cofactor evidence="2 17">
        <name>Mg(2+)</name>
        <dbReference type="ChEBI" id="CHEBI:18420"/>
    </cofactor>
</comment>
<name>A0ABU8GN39_9ACTN</name>
<keyword evidence="10 17" id="KW-0762">Sugar transport</keyword>
<evidence type="ECO:0000256" key="3">
    <source>
        <dbReference type="ARBA" id="ARBA00002728"/>
    </source>
</evidence>
<dbReference type="PROSITE" id="PS00742">
    <property type="entry name" value="PEP_ENZYMES_2"/>
    <property type="match status" value="1"/>
</dbReference>
<comment type="catalytic activity">
    <reaction evidence="1 17">
        <text>L-histidyl-[protein] + phosphoenolpyruvate = N(pros)-phospho-L-histidyl-[protein] + pyruvate</text>
        <dbReference type="Rhea" id="RHEA:23880"/>
        <dbReference type="Rhea" id="RHEA-COMP:9745"/>
        <dbReference type="Rhea" id="RHEA-COMP:9746"/>
        <dbReference type="ChEBI" id="CHEBI:15361"/>
        <dbReference type="ChEBI" id="CHEBI:29979"/>
        <dbReference type="ChEBI" id="CHEBI:58702"/>
        <dbReference type="ChEBI" id="CHEBI:64837"/>
        <dbReference type="EC" id="2.7.3.9"/>
    </reaction>
</comment>
<evidence type="ECO:0000256" key="7">
    <source>
        <dbReference type="ARBA" id="ARBA00016544"/>
    </source>
</evidence>
<dbReference type="InterPro" id="IPR050499">
    <property type="entry name" value="PEP-utilizing_PTS_enzyme"/>
</dbReference>
<evidence type="ECO:0000256" key="17">
    <source>
        <dbReference type="PIRNR" id="PIRNR000732"/>
    </source>
</evidence>
<evidence type="ECO:0000256" key="15">
    <source>
        <dbReference type="ARBA" id="ARBA00022842"/>
    </source>
</evidence>
<dbReference type="InterPro" id="IPR006318">
    <property type="entry name" value="PTS_EI-like"/>
</dbReference>
<keyword evidence="14 17" id="KW-0418">Kinase</keyword>
<dbReference type="Proteomes" id="UP001365781">
    <property type="component" value="Unassembled WGS sequence"/>
</dbReference>
<proteinExistence type="inferred from homology"/>
<dbReference type="InterPro" id="IPR036637">
    <property type="entry name" value="Phosphohistidine_dom_sf"/>
</dbReference>
<comment type="subcellular location">
    <subcellularLocation>
        <location evidence="4 17">Cytoplasm</location>
    </subcellularLocation>
</comment>
<evidence type="ECO:0000256" key="12">
    <source>
        <dbReference type="ARBA" id="ARBA00022683"/>
    </source>
</evidence>
<dbReference type="RefSeq" id="WP_336542571.1">
    <property type="nucleotide sequence ID" value="NZ_JBBAYL010000029.1"/>
</dbReference>
<comment type="caution">
    <text evidence="21">The sequence shown here is derived from an EMBL/GenBank/DDBJ whole genome shotgun (WGS) entry which is preliminary data.</text>
</comment>
<dbReference type="SUPFAM" id="SSF47831">
    <property type="entry name" value="Enzyme I of the PEP:sugar phosphotransferase system HPr-binding (sub)domain"/>
    <property type="match status" value="1"/>
</dbReference>
<comment type="similarity">
    <text evidence="5 17">Belongs to the PEP-utilizing enzyme family.</text>
</comment>
<feature type="domain" description="PEP-utilising enzyme mobile" evidence="18">
    <location>
        <begin position="158"/>
        <end position="227"/>
    </location>
</feature>
<keyword evidence="8 17" id="KW-0813">Transport</keyword>
<dbReference type="Pfam" id="PF00391">
    <property type="entry name" value="PEP-utilizers"/>
    <property type="match status" value="1"/>
</dbReference>
<dbReference type="PANTHER" id="PTHR46244">
    <property type="entry name" value="PHOSPHOENOLPYRUVATE-PROTEIN PHOSPHOTRANSFERASE"/>
    <property type="match status" value="1"/>
</dbReference>
<dbReference type="SUPFAM" id="SSF52009">
    <property type="entry name" value="Phosphohistidine domain"/>
    <property type="match status" value="1"/>
</dbReference>
<organism evidence="21 22">
    <name type="scientific">Streptomyces brasiliscabiei</name>
    <dbReference type="NCBI Taxonomy" id="2736302"/>
    <lineage>
        <taxon>Bacteria</taxon>
        <taxon>Bacillati</taxon>
        <taxon>Actinomycetota</taxon>
        <taxon>Actinomycetes</taxon>
        <taxon>Kitasatosporales</taxon>
        <taxon>Streptomycetaceae</taxon>
        <taxon>Streptomyces</taxon>
    </lineage>
</organism>
<evidence type="ECO:0000256" key="6">
    <source>
        <dbReference type="ARBA" id="ARBA00012232"/>
    </source>
</evidence>
<evidence type="ECO:0000259" key="18">
    <source>
        <dbReference type="Pfam" id="PF00391"/>
    </source>
</evidence>
<gene>
    <name evidence="21" type="primary">ptsP</name>
    <name evidence="21" type="ORF">WB403_36340</name>
</gene>
<keyword evidence="9 17" id="KW-0963">Cytoplasm</keyword>
<sequence length="565" mass="58110">MTTDSTVPTRVLTGLGVSPGTVAGPVARLGLPPRPPVDELPAADADAEVQRVTEALETVAQGLEERAAKAGGQAAEILSASALMARDPSVLAAVRDRLQAGRPTAAGVDAAFEQYCDLLAQAGGYLAERVADLRDVRDRVLAVLLGEPMPGLPHPGHPYVLVARDLSPADTAVLDPAEVLALVTEKGGPTSHTAILASGLGIPAVVQCANVLDLPEGSEVLVDGVSGKVTAAPGEETVRAARSRADARRRLTASAHGPGRTADGVPVALLANVATVEDAQRAAKADCEGIGLFRTEGLYLDRVTAPAQGEQQAAYTAVFAAFTGRRVVVRTLDAGADKPLAFIPHEPEENPALGVRGYRVSRHTPDLLDTQLAALGAAARATGADVRVMAPMISTPAEAKAFTDGVRQAGLPVAGTMIEVPAAALRARQLMRHTDFVSIGTNDLAQYTFAADRLLGTLADLLDPWQPALLQLIREVGQAGAATETPVGVCGTAAGDPLLACVLVGLGVRSLSMPPTLLADVRAALAHHTLAGCARMAERALDAEDATAARAAVRELAAPEVLGLL</sequence>
<dbReference type="InterPro" id="IPR008731">
    <property type="entry name" value="PTS_EIN"/>
</dbReference>
<evidence type="ECO:0000256" key="2">
    <source>
        <dbReference type="ARBA" id="ARBA00001946"/>
    </source>
</evidence>
<evidence type="ECO:0000259" key="20">
    <source>
        <dbReference type="Pfam" id="PF05524"/>
    </source>
</evidence>
<feature type="domain" description="Phosphotransferase system enzyme I N-terminal" evidence="20">
    <location>
        <begin position="13"/>
        <end position="129"/>
    </location>
</feature>
<dbReference type="InterPro" id="IPR036618">
    <property type="entry name" value="PtsI_HPr-bd_sf"/>
</dbReference>
<dbReference type="Gene3D" id="1.10.274.10">
    <property type="entry name" value="PtsI, HPr-binding domain"/>
    <property type="match status" value="1"/>
</dbReference>
<dbReference type="InterPro" id="IPR023151">
    <property type="entry name" value="PEP_util_CS"/>
</dbReference>
<evidence type="ECO:0000256" key="13">
    <source>
        <dbReference type="ARBA" id="ARBA00022723"/>
    </source>
</evidence>
<evidence type="ECO:0000256" key="11">
    <source>
        <dbReference type="ARBA" id="ARBA00022679"/>
    </source>
</evidence>
<dbReference type="InterPro" id="IPR040442">
    <property type="entry name" value="Pyrv_kinase-like_dom_sf"/>
</dbReference>
<evidence type="ECO:0000256" key="4">
    <source>
        <dbReference type="ARBA" id="ARBA00004496"/>
    </source>
</evidence>
<protein>
    <recommendedName>
        <fullName evidence="7 17">Phosphoenolpyruvate-protein phosphotransferase</fullName>
        <ecNumber evidence="6 17">2.7.3.9</ecNumber>
    </recommendedName>
    <alternativeName>
        <fullName evidence="16 17">Phosphotransferase system, enzyme I</fullName>
    </alternativeName>
</protein>
<feature type="domain" description="PEP-utilising enzyme C-terminal" evidence="19">
    <location>
        <begin position="254"/>
        <end position="528"/>
    </location>
</feature>
<dbReference type="EC" id="2.7.3.9" evidence="6 17"/>
<evidence type="ECO:0000256" key="8">
    <source>
        <dbReference type="ARBA" id="ARBA00022448"/>
    </source>
</evidence>
<evidence type="ECO:0000256" key="10">
    <source>
        <dbReference type="ARBA" id="ARBA00022597"/>
    </source>
</evidence>
<keyword evidence="11 17" id="KW-0808">Transferase</keyword>
<dbReference type="SUPFAM" id="SSF51621">
    <property type="entry name" value="Phosphoenolpyruvate/pyruvate domain"/>
    <property type="match status" value="1"/>
</dbReference>
<keyword evidence="22" id="KW-1185">Reference proteome</keyword>
<keyword evidence="12 17" id="KW-0598">Phosphotransferase system</keyword>
<dbReference type="PIRSF" id="PIRSF000732">
    <property type="entry name" value="PTS_enzyme_I"/>
    <property type="match status" value="1"/>
</dbReference>
<keyword evidence="13 17" id="KW-0479">Metal-binding</keyword>
<evidence type="ECO:0000313" key="21">
    <source>
        <dbReference type="EMBL" id="MEI5614615.1"/>
    </source>
</evidence>
<evidence type="ECO:0000313" key="22">
    <source>
        <dbReference type="Proteomes" id="UP001365781"/>
    </source>
</evidence>
<dbReference type="InterPro" id="IPR008279">
    <property type="entry name" value="PEP-util_enz_mobile_dom"/>
</dbReference>